<gene>
    <name evidence="2" type="ORF">CBRE1094_LOCUS3722</name>
</gene>
<dbReference type="GO" id="GO:0007165">
    <property type="term" value="P:signal transduction"/>
    <property type="evidence" value="ECO:0007669"/>
    <property type="project" value="InterPro"/>
</dbReference>
<evidence type="ECO:0000259" key="1">
    <source>
        <dbReference type="Pfam" id="PF13676"/>
    </source>
</evidence>
<accession>A0A7S2BS89</accession>
<dbReference type="InterPro" id="IPR000157">
    <property type="entry name" value="TIR_dom"/>
</dbReference>
<dbReference type="Pfam" id="PF13676">
    <property type="entry name" value="TIR_2"/>
    <property type="match status" value="1"/>
</dbReference>
<proteinExistence type="predicted"/>
<protein>
    <recommendedName>
        <fullName evidence="1">TIR domain-containing protein</fullName>
    </recommendedName>
</protein>
<feature type="domain" description="TIR" evidence="1">
    <location>
        <begin position="842"/>
        <end position="929"/>
    </location>
</feature>
<dbReference type="EMBL" id="HBGU01006845">
    <property type="protein sequence ID" value="CAD9405335.1"/>
    <property type="molecule type" value="Transcribed_RNA"/>
</dbReference>
<organism evidence="2">
    <name type="scientific">Haptolina brevifila</name>
    <dbReference type="NCBI Taxonomy" id="156173"/>
    <lineage>
        <taxon>Eukaryota</taxon>
        <taxon>Haptista</taxon>
        <taxon>Haptophyta</taxon>
        <taxon>Prymnesiophyceae</taxon>
        <taxon>Prymnesiales</taxon>
        <taxon>Prymnesiaceae</taxon>
        <taxon>Haptolina</taxon>
    </lineage>
</organism>
<dbReference type="AlphaFoldDB" id="A0A7S2BS89"/>
<evidence type="ECO:0000313" key="2">
    <source>
        <dbReference type="EMBL" id="CAD9405335.1"/>
    </source>
</evidence>
<reference evidence="2" key="1">
    <citation type="submission" date="2021-01" db="EMBL/GenBank/DDBJ databases">
        <authorList>
            <person name="Corre E."/>
            <person name="Pelletier E."/>
            <person name="Niang G."/>
            <person name="Scheremetjew M."/>
            <person name="Finn R."/>
            <person name="Kale V."/>
            <person name="Holt S."/>
            <person name="Cochrane G."/>
            <person name="Meng A."/>
            <person name="Brown T."/>
            <person name="Cohen L."/>
        </authorList>
    </citation>
    <scope>NUCLEOTIDE SEQUENCE</scope>
    <source>
        <strain evidence="2">UTEX LB 985</strain>
    </source>
</reference>
<name>A0A7S2BS89_9EUKA</name>
<sequence>MSSSSENFLGVLLAGSTPEVNDVQIHQDKLGEYTRTGGHLHGRPAYKKDNNTNHMLWFCYASDGTPTWYVGKEEEFGQARGWLQVKSEATTPHDIKDPWSVWSVSERQWKEAADVKCIAVSATAGVIIHGPTPSNLLQDKLGEYRRVQLRVITERGVYEMVGMPNVMMWYAPGGTWNIGKRDELGQNRGWYQAVSKAISPEGIINWQVWDGANKKWEKASELEAISVGSKRIAFTGSTPKSVNQDKLGEYARRPSGFCECRAVYDSVDTPSRSIWYTKPYWYVGQSEDVGKAQGWLCCKDDAPCPEQVKNAWRVSDGQQMVDAADVKCMPVGATTVMVAGETPNDLNSDKLGEFSRRLGQEVNGRPIYAQVGNDNRMLWYAAGYWYLGKKNELGKSQGWLCVRDPAPAPELVQSIWRVGDGERLHQAPNVRCAAIGARTIEVLGAPVNGLHKDKMGEFRMISATEVNGKPVYEKEPAVSHMVWASNGYWYVGKRDELGKQAGWMQVRDSAPLPEEISGVWQIWNQMDKRWIPSENVRVTAVGNERVCIAGPTPAQCQAYADKLGSYRRVKGHEVNGHAYYRRADDVMLWHAAGSWWVGPKTSLGQQTGFWRCADSARVPEAIKGVWEVGDGSMWYKAEGVSCAEHVRTHVLLSGATPADRHQDKLGTYVLCEGELVNDRVCYQQLGNPSRMIWFLTPYWYVGKRDEKALGQGWVQVRSLAPVPELITGVWSVWNSVERKWVEAPELRISADDSVEDELVDLPGGATLASPPISSIPKALPMESKDDVIGAGSADGVGGTSCGSSSASSAALALSTTSQPVQAGQIFLLHEVTQDAHGRILHERVSRINDFIRAAGCTTWFSAERVQGNVLDMTCAAIDESDIVLVFVSQRSLDRVAGKNGAYDSLKKEFEYAERTKGADRLVPIVIDPNARMSRDWGGGIGMVLGSRPFTDLAVDPTELAWDTNLHALLDEISVLRGGTSTPSAGVHSATPAVAYSSSTSTATARDGLSGVAASHHTPDRRDFTATKISSSAIAPMPKSAPGSAQGERTMAQKVARVREELSLEPSLPIAKAVAEANAVMGLEGHGPLAKQVEALLTELGVL</sequence>